<reference evidence="3 4" key="1">
    <citation type="submission" date="2017-03" db="EMBL/GenBank/DDBJ databases">
        <authorList>
            <person name="Afonso C.L."/>
            <person name="Miller P.J."/>
            <person name="Scott M.A."/>
            <person name="Spackman E."/>
            <person name="Goraichik I."/>
            <person name="Dimitrov K.M."/>
            <person name="Suarez D.L."/>
            <person name="Swayne D.E."/>
        </authorList>
    </citation>
    <scope>NUCLEOTIDE SEQUENCE [LARGE SCALE GENOMIC DNA]</scope>
    <source>
        <strain evidence="3 4">CECT 8367</strain>
    </source>
</reference>
<protein>
    <recommendedName>
        <fullName evidence="6">DUF2946 domain-containing protein</fullName>
    </recommendedName>
</protein>
<accession>A0A1X7A400</accession>
<keyword evidence="5" id="KW-1185">Reference proteome</keyword>
<sequence>MVLFGGLLMLSVALSGASAATALGEGQGHSAHHLSMPEHGDLPAEEAGLAECALLCLAERLRPLRPEGYRSLTRRTAVETGFAPILMAGQAPMPPWHPPQYA</sequence>
<proteinExistence type="predicted"/>
<dbReference type="Proteomes" id="UP000193495">
    <property type="component" value="Unassembled WGS sequence"/>
</dbReference>
<evidence type="ECO:0000313" key="4">
    <source>
        <dbReference type="Proteomes" id="UP000193495"/>
    </source>
</evidence>
<feature type="chain" id="PRO_5044568347" description="DUF2946 domain-containing protein" evidence="1">
    <location>
        <begin position="20"/>
        <end position="102"/>
    </location>
</feature>
<keyword evidence="1" id="KW-0732">Signal</keyword>
<dbReference type="Proteomes" id="UP000240624">
    <property type="component" value="Unassembled WGS sequence"/>
</dbReference>
<evidence type="ECO:0008006" key="6">
    <source>
        <dbReference type="Google" id="ProtNLM"/>
    </source>
</evidence>
<evidence type="ECO:0000256" key="1">
    <source>
        <dbReference type="SAM" id="SignalP"/>
    </source>
</evidence>
<organism evidence="3 4">
    <name type="scientific">Limimaricola soesokkakensis</name>
    <dbReference type="NCBI Taxonomy" id="1343159"/>
    <lineage>
        <taxon>Bacteria</taxon>
        <taxon>Pseudomonadati</taxon>
        <taxon>Pseudomonadota</taxon>
        <taxon>Alphaproteobacteria</taxon>
        <taxon>Rhodobacterales</taxon>
        <taxon>Paracoccaceae</taxon>
        <taxon>Limimaricola</taxon>
    </lineage>
</organism>
<feature type="signal peptide" evidence="1">
    <location>
        <begin position="1"/>
        <end position="19"/>
    </location>
</feature>
<evidence type="ECO:0000313" key="2">
    <source>
        <dbReference type="EMBL" id="PSK80819.1"/>
    </source>
</evidence>
<dbReference type="EMBL" id="PYGB01000019">
    <property type="protein sequence ID" value="PSK80819.1"/>
    <property type="molecule type" value="Genomic_DNA"/>
</dbReference>
<gene>
    <name evidence="2" type="ORF">CLV79_1196</name>
    <name evidence="3" type="ORF">LOS8367_03494</name>
</gene>
<reference evidence="2 5" key="2">
    <citation type="submission" date="2018-03" db="EMBL/GenBank/DDBJ databases">
        <title>Genomic Encyclopedia of Archaeal and Bacterial Type Strains, Phase II (KMG-II): from individual species to whole genera.</title>
        <authorList>
            <person name="Goeker M."/>
        </authorList>
    </citation>
    <scope>NUCLEOTIDE SEQUENCE [LARGE SCALE GENOMIC DNA]</scope>
    <source>
        <strain evidence="2 5">DSM 29956</strain>
    </source>
</reference>
<name>A0A1X7A400_9RHOB</name>
<dbReference type="EMBL" id="FWFY01000017">
    <property type="protein sequence ID" value="SLN69571.1"/>
    <property type="molecule type" value="Genomic_DNA"/>
</dbReference>
<evidence type="ECO:0000313" key="3">
    <source>
        <dbReference type="EMBL" id="SLN69571.1"/>
    </source>
</evidence>
<evidence type="ECO:0000313" key="5">
    <source>
        <dbReference type="Proteomes" id="UP000240624"/>
    </source>
</evidence>
<dbReference type="AlphaFoldDB" id="A0A1X7A400"/>